<evidence type="ECO:0000313" key="9">
    <source>
        <dbReference type="Proteomes" id="UP000190150"/>
    </source>
</evidence>
<evidence type="ECO:0000259" key="7">
    <source>
        <dbReference type="Pfam" id="PF01120"/>
    </source>
</evidence>
<name>A0A1T5CYE3_9SPHI</name>
<dbReference type="InterPro" id="IPR000933">
    <property type="entry name" value="Glyco_hydro_29"/>
</dbReference>
<dbReference type="PANTHER" id="PTHR10030">
    <property type="entry name" value="ALPHA-L-FUCOSIDASE"/>
    <property type="match status" value="1"/>
</dbReference>
<dbReference type="EMBL" id="FUZF01000005">
    <property type="protein sequence ID" value="SKB64482.1"/>
    <property type="molecule type" value="Genomic_DNA"/>
</dbReference>
<evidence type="ECO:0000256" key="4">
    <source>
        <dbReference type="ARBA" id="ARBA00022729"/>
    </source>
</evidence>
<keyword evidence="6" id="KW-0326">Glycosidase</keyword>
<proteinExistence type="inferred from homology"/>
<dbReference type="InterPro" id="IPR057739">
    <property type="entry name" value="Glyco_hydro_29_N"/>
</dbReference>
<keyword evidence="5" id="KW-0378">Hydrolase</keyword>
<sequence>MSSIEKIIKYTNNYRLMKILRFKKQAISMATMMFFVLGQQAIGQQMDELWGRGQDKTDLTDPGKEKGKRFREGKYALFIHWGLYSQLANKWDGKTYYGIGEWMMDENMAGLSTKQYVTIAKDFNPVDFDAKAIVQLAKDAGMKYIIITSKHHDGFAMYDSKVNDFNIVAGTPFKRDPMKELAEACAAGGLGFGFYYSHNQDWTSPYGTTFQQSGILETNSFESYFRNKCLPQVEEITSNYGPIELVWFDTPGNMKKEYIEELVAVVRKNQPNAFVSGRAGHGLGDYNTLGDMEIPLRNTSGLWETVDVTNDAWGYAWYDNNWKSPKEVLQRLISTVARGGTYMLNIGLDGRGNTPDQAQRALRSAGKWLKQHEEVIYKAEASPWQHALAWGDVTKKGKKLLLSVYDWPTNGKLYLPGLQASIRSAKLIAGDKHILLKSQKVDNWTVFSVPNAATDPLVSVIELELTDAPKVDPILAVDPQMRNTFAAEFATVSHAKKSRKGWMEKFGEWKHVTQVSDWKDEAEARWTVDVLVPGYYQTELEYSGEGKLVWRINQSDGMPVQNQQNSSAIYAWHPIGWIYFTKPGKYDLSVSLIEGNREKASLSGLRLQAIQF</sequence>
<comment type="function">
    <text evidence="1">Alpha-L-fucosidase is responsible for hydrolyzing the alpha-1,6-linked fucose joined to the reducing-end N-acetylglucosamine of the carbohydrate moieties of glycoproteins.</text>
</comment>
<keyword evidence="9" id="KW-1185">Reference proteome</keyword>
<dbReference type="Gene3D" id="3.20.20.80">
    <property type="entry name" value="Glycosidases"/>
    <property type="match status" value="1"/>
</dbReference>
<organism evidence="8 9">
    <name type="scientific">Sphingobacterium nematocida</name>
    <dbReference type="NCBI Taxonomy" id="1513896"/>
    <lineage>
        <taxon>Bacteria</taxon>
        <taxon>Pseudomonadati</taxon>
        <taxon>Bacteroidota</taxon>
        <taxon>Sphingobacteriia</taxon>
        <taxon>Sphingobacteriales</taxon>
        <taxon>Sphingobacteriaceae</taxon>
        <taxon>Sphingobacterium</taxon>
    </lineage>
</organism>
<dbReference type="InterPro" id="IPR013780">
    <property type="entry name" value="Glyco_hydro_b"/>
</dbReference>
<keyword evidence="4" id="KW-0732">Signal</keyword>
<dbReference type="GO" id="GO:0006004">
    <property type="term" value="P:fucose metabolic process"/>
    <property type="evidence" value="ECO:0007669"/>
    <property type="project" value="InterPro"/>
</dbReference>
<accession>A0A1T5CYE3</accession>
<protein>
    <recommendedName>
        <fullName evidence="3">alpha-L-fucosidase</fullName>
        <ecNumber evidence="3">3.2.1.51</ecNumber>
    </recommendedName>
</protein>
<feature type="domain" description="Glycoside hydrolase family 29 N-terminal" evidence="7">
    <location>
        <begin position="67"/>
        <end position="374"/>
    </location>
</feature>
<evidence type="ECO:0000256" key="3">
    <source>
        <dbReference type="ARBA" id="ARBA00012662"/>
    </source>
</evidence>
<dbReference type="GO" id="GO:0016139">
    <property type="term" value="P:glycoside catabolic process"/>
    <property type="evidence" value="ECO:0007669"/>
    <property type="project" value="TreeGrafter"/>
</dbReference>
<evidence type="ECO:0000256" key="1">
    <source>
        <dbReference type="ARBA" id="ARBA00004071"/>
    </source>
</evidence>
<dbReference type="EC" id="3.2.1.51" evidence="3"/>
<dbReference type="Gene3D" id="2.60.40.1180">
    <property type="entry name" value="Golgi alpha-mannosidase II"/>
    <property type="match status" value="1"/>
</dbReference>
<dbReference type="PANTHER" id="PTHR10030:SF37">
    <property type="entry name" value="ALPHA-L-FUCOSIDASE-RELATED"/>
    <property type="match status" value="1"/>
</dbReference>
<comment type="similarity">
    <text evidence="2">Belongs to the glycosyl hydrolase 29 family.</text>
</comment>
<evidence type="ECO:0000256" key="2">
    <source>
        <dbReference type="ARBA" id="ARBA00007951"/>
    </source>
</evidence>
<dbReference type="Proteomes" id="UP000190150">
    <property type="component" value="Unassembled WGS sequence"/>
</dbReference>
<dbReference type="STRING" id="1513896.SAMN05660841_01656"/>
<dbReference type="Pfam" id="PF01120">
    <property type="entry name" value="Alpha_L_fucos"/>
    <property type="match status" value="1"/>
</dbReference>
<evidence type="ECO:0000256" key="5">
    <source>
        <dbReference type="ARBA" id="ARBA00022801"/>
    </source>
</evidence>
<evidence type="ECO:0000313" key="8">
    <source>
        <dbReference type="EMBL" id="SKB64482.1"/>
    </source>
</evidence>
<reference evidence="9" key="1">
    <citation type="submission" date="2017-02" db="EMBL/GenBank/DDBJ databases">
        <authorList>
            <person name="Varghese N."/>
            <person name="Submissions S."/>
        </authorList>
    </citation>
    <scope>NUCLEOTIDE SEQUENCE [LARGE SCALE GENOMIC DNA]</scope>
    <source>
        <strain evidence="9">DSM 24091</strain>
    </source>
</reference>
<dbReference type="SMART" id="SM00812">
    <property type="entry name" value="Alpha_L_fucos"/>
    <property type="match status" value="1"/>
</dbReference>
<dbReference type="GO" id="GO:0005764">
    <property type="term" value="C:lysosome"/>
    <property type="evidence" value="ECO:0007669"/>
    <property type="project" value="TreeGrafter"/>
</dbReference>
<dbReference type="GO" id="GO:0004560">
    <property type="term" value="F:alpha-L-fucosidase activity"/>
    <property type="evidence" value="ECO:0007669"/>
    <property type="project" value="InterPro"/>
</dbReference>
<dbReference type="InterPro" id="IPR016286">
    <property type="entry name" value="FUC_metazoa-typ"/>
</dbReference>
<dbReference type="InterPro" id="IPR017853">
    <property type="entry name" value="GH"/>
</dbReference>
<dbReference type="AlphaFoldDB" id="A0A1T5CYE3"/>
<gene>
    <name evidence="8" type="ORF">SAMN05660841_01656</name>
</gene>
<dbReference type="PRINTS" id="PR00741">
    <property type="entry name" value="GLHYDRLASE29"/>
</dbReference>
<dbReference type="SUPFAM" id="SSF51445">
    <property type="entry name" value="(Trans)glycosidases"/>
    <property type="match status" value="1"/>
</dbReference>
<evidence type="ECO:0000256" key="6">
    <source>
        <dbReference type="ARBA" id="ARBA00023295"/>
    </source>
</evidence>